<dbReference type="NCBIfam" id="TIGR00665">
    <property type="entry name" value="DnaB"/>
    <property type="match status" value="1"/>
</dbReference>
<gene>
    <name evidence="14" type="primary">parA-dnaB</name>
</gene>
<dbReference type="GO" id="GO:0005524">
    <property type="term" value="F:ATP binding"/>
    <property type="evidence" value="ECO:0007669"/>
    <property type="project" value="UniProtKB-UniRule"/>
</dbReference>
<evidence type="ECO:0000256" key="4">
    <source>
        <dbReference type="ARBA" id="ARBA00022741"/>
    </source>
</evidence>
<dbReference type="SUPFAM" id="SSF48024">
    <property type="entry name" value="N-terminal domain of DnaB helicase"/>
    <property type="match status" value="1"/>
</dbReference>
<dbReference type="SMR" id="A7TUK1"/>
<evidence type="ECO:0000256" key="5">
    <source>
        <dbReference type="ARBA" id="ARBA00022801"/>
    </source>
</evidence>
<dbReference type="SUPFAM" id="SSF52540">
    <property type="entry name" value="P-loop containing nucleoside triphosphate hydrolases"/>
    <property type="match status" value="2"/>
</dbReference>
<dbReference type="InterPro" id="IPR007693">
    <property type="entry name" value="DNA_helicase_DnaB-like_N"/>
</dbReference>
<dbReference type="GO" id="GO:0016887">
    <property type="term" value="F:ATP hydrolysis activity"/>
    <property type="evidence" value="ECO:0007669"/>
    <property type="project" value="RHEA"/>
</dbReference>
<evidence type="ECO:0000256" key="12">
    <source>
        <dbReference type="RuleBase" id="RU362085"/>
    </source>
</evidence>
<keyword evidence="3 12" id="KW-0235">DNA replication</keyword>
<comment type="function">
    <text evidence="12">The main replicative DNA helicase, it participates in initiation and elongation during chromosome replication. Travels ahead of the DNA replisome, separating dsDNA into templates for DNA synthesis. A processive ATP-dependent 5'-3' DNA helicase it has DNA-dependent ATPase activity.</text>
</comment>
<comment type="catalytic activity">
    <reaction evidence="10 12">
        <text>ATP + H2O = ADP + phosphate + H(+)</text>
        <dbReference type="Rhea" id="RHEA:13065"/>
        <dbReference type="ChEBI" id="CHEBI:15377"/>
        <dbReference type="ChEBI" id="CHEBI:15378"/>
        <dbReference type="ChEBI" id="CHEBI:30616"/>
        <dbReference type="ChEBI" id="CHEBI:43474"/>
        <dbReference type="ChEBI" id="CHEBI:456216"/>
        <dbReference type="EC" id="5.6.2.3"/>
    </reaction>
</comment>
<evidence type="ECO:0000256" key="7">
    <source>
        <dbReference type="ARBA" id="ARBA00022840"/>
    </source>
</evidence>
<keyword evidence="9" id="KW-0413">Isomerase</keyword>
<dbReference type="Gene3D" id="1.10.860.10">
    <property type="entry name" value="DNAb Helicase, Chain A"/>
    <property type="match status" value="1"/>
</dbReference>
<feature type="domain" description="SF4 helicase" evidence="13">
    <location>
        <begin position="462"/>
        <end position="733"/>
    </location>
</feature>
<organism evidence="14">
    <name type="scientific">Aggregatibacter actinomycetemcomitans</name>
    <name type="common">Actinobacillus actinomycetemcomitans</name>
    <name type="synonym">Haemophilus actinomycetemcomitans</name>
    <dbReference type="NCBI Taxonomy" id="714"/>
    <lineage>
        <taxon>Bacteria</taxon>
        <taxon>Pseudomonadati</taxon>
        <taxon>Pseudomonadota</taxon>
        <taxon>Gammaproteobacteria</taxon>
        <taxon>Pasteurellales</taxon>
        <taxon>Pasteurellaceae</taxon>
        <taxon>Aggregatibacter</taxon>
    </lineage>
</organism>
<evidence type="ECO:0000256" key="3">
    <source>
        <dbReference type="ARBA" id="ARBA00022705"/>
    </source>
</evidence>
<dbReference type="Gene3D" id="3.40.50.300">
    <property type="entry name" value="P-loop containing nucleotide triphosphate hydrolases"/>
    <property type="match status" value="2"/>
</dbReference>
<dbReference type="Pfam" id="PF03796">
    <property type="entry name" value="DnaB_C"/>
    <property type="match status" value="1"/>
</dbReference>
<name>A7TUK1_AGGAC</name>
<reference evidence="14" key="1">
    <citation type="journal article" date="2007" name="J. Med. Microbiol.">
        <title>Evidence that the cytolethal distending toxin locus was once part of a genomic island in the periodontal pathogen Aggregatibacter (Actinobacillus) actinomycetemcomitans strain Y4.</title>
        <authorList>
            <person name="Doungudomdacha S."/>
            <person name="Volgina A."/>
            <person name="DiRienzo J.M."/>
        </authorList>
    </citation>
    <scope>NUCLEOTIDE SEQUENCE</scope>
    <source>
        <strain evidence="14">Y4</strain>
    </source>
</reference>
<dbReference type="CDD" id="cd02042">
    <property type="entry name" value="ParAB_family"/>
    <property type="match status" value="1"/>
</dbReference>
<dbReference type="InterPro" id="IPR007692">
    <property type="entry name" value="DNA_helicase_DnaB"/>
</dbReference>
<dbReference type="InterPro" id="IPR025669">
    <property type="entry name" value="AAA_dom"/>
</dbReference>
<evidence type="ECO:0000259" key="13">
    <source>
        <dbReference type="PROSITE" id="PS51199"/>
    </source>
</evidence>
<evidence type="ECO:0000256" key="8">
    <source>
        <dbReference type="ARBA" id="ARBA00023125"/>
    </source>
</evidence>
<evidence type="ECO:0000256" key="11">
    <source>
        <dbReference type="NCBIfam" id="TIGR00665"/>
    </source>
</evidence>
<keyword evidence="6 12" id="KW-0347">Helicase</keyword>
<sequence length="737" mass="82774">MSVNHTYKKPYIVTIACTKGGSAKSTNAANMGAFCADHGLRTLLIDTDTQPTLSSYYSLAETAPGGIHEFLSQRDVEPSHIISKTVIENLDLIQSNDPSNNVSQMLRNAPDGVIRFSHLLKSINNYDVIVVDTRGTRDITVDMSVLAADVLFCPILPQILSAKEFIRGTIGMYQDLQTFESFGFKLPPLKAIANCVDNTNDVKFVMQQLHTLFESTFDGSKTFLDFSIPDHVAYREAATYSLPVYRHSTAEYPVIKQLCCLLLPQFAAHFEQPMQRGYCHGKRKITQIKAKPVFSVEAEAAVLGSLILKNELFDEVSTLIHADDFFNYIHKIIFEGIVHLLQLGKPVDILTLEQYFTDKSLIDEFGFGYLAQIVNNTPSSSNIVAYAKVIARHSKQRRFAALGQFIVNEMQVSKDDEDLSVFEESVDKQYTNITVNQEKDNVANLRESFEKILTQMEQAAKSADPVSGTPTGIEDLDKATTGGQPGELIIVAARPSMGKTAFAQLIAQSTLDKYTDAPIQFYSQEMPAEQLVQRFISMRSRVSLQSIRQATELTELEWAKVAETTGYIMKNWQDRLLIDDEPSLSPYRLRAKVRKNIRLYGKPKAIIIDYIQLMRSSGKFENRNLELAEISSDLKKLAKETGCPVYALSQLNRSLEQRANKRPINSDLRDSGSLEQDADVIIHLYRDEVYNPQTEARGMVEIIIGKQRNGPLTTVNAQFLGQYSLFENISSKDSYYE</sequence>
<dbReference type="GO" id="GO:0043139">
    <property type="term" value="F:5'-3' DNA helicase activity"/>
    <property type="evidence" value="ECO:0007669"/>
    <property type="project" value="UniProtKB-EC"/>
</dbReference>
<dbReference type="GO" id="GO:1990077">
    <property type="term" value="C:primosome complex"/>
    <property type="evidence" value="ECO:0007669"/>
    <property type="project" value="UniProtKB-UniRule"/>
</dbReference>
<dbReference type="GO" id="GO:0006269">
    <property type="term" value="P:DNA replication, synthesis of primer"/>
    <property type="evidence" value="ECO:0007669"/>
    <property type="project" value="UniProtKB-UniRule"/>
</dbReference>
<dbReference type="InterPro" id="IPR036185">
    <property type="entry name" value="DNA_heli_DnaB-like_N_sf"/>
</dbReference>
<proteinExistence type="inferred from homology"/>
<dbReference type="PROSITE" id="PS51199">
    <property type="entry name" value="SF4_HELICASE"/>
    <property type="match status" value="1"/>
</dbReference>
<dbReference type="GO" id="GO:0003677">
    <property type="term" value="F:DNA binding"/>
    <property type="evidence" value="ECO:0007669"/>
    <property type="project" value="UniProtKB-UniRule"/>
</dbReference>
<keyword evidence="8 12" id="KW-0238">DNA-binding</keyword>
<dbReference type="Pfam" id="PF00772">
    <property type="entry name" value="DnaB"/>
    <property type="match status" value="1"/>
</dbReference>
<evidence type="ECO:0000256" key="9">
    <source>
        <dbReference type="ARBA" id="ARBA00023235"/>
    </source>
</evidence>
<dbReference type="PANTHER" id="PTHR30153:SF2">
    <property type="entry name" value="REPLICATIVE DNA HELICASE"/>
    <property type="match status" value="1"/>
</dbReference>
<dbReference type="GO" id="GO:0005829">
    <property type="term" value="C:cytosol"/>
    <property type="evidence" value="ECO:0007669"/>
    <property type="project" value="TreeGrafter"/>
</dbReference>
<keyword evidence="4 12" id="KW-0547">Nucleotide-binding</keyword>
<accession>A7TUK1</accession>
<dbReference type="AlphaFoldDB" id="A7TUK1"/>
<keyword evidence="7 12" id="KW-0067">ATP-binding</keyword>
<keyword evidence="2 12" id="KW-0639">Primosome</keyword>
<evidence type="ECO:0000256" key="1">
    <source>
        <dbReference type="ARBA" id="ARBA00008428"/>
    </source>
</evidence>
<keyword evidence="5 12" id="KW-0378">Hydrolase</keyword>
<protein>
    <recommendedName>
        <fullName evidence="11 12">Replicative DNA helicase</fullName>
        <ecNumber evidence="11 12">5.6.2.3</ecNumber>
    </recommendedName>
</protein>
<dbReference type="EC" id="5.6.2.3" evidence="11 12"/>
<dbReference type="PANTHER" id="PTHR30153">
    <property type="entry name" value="REPLICATIVE DNA HELICASE DNAB"/>
    <property type="match status" value="1"/>
</dbReference>
<comment type="similarity">
    <text evidence="1 12">Belongs to the helicase family. DnaB subfamily.</text>
</comment>
<dbReference type="InterPro" id="IPR007694">
    <property type="entry name" value="DNA_helicase_DnaB-like_C"/>
</dbReference>
<dbReference type="Pfam" id="PF13614">
    <property type="entry name" value="AAA_31"/>
    <property type="match status" value="1"/>
</dbReference>
<dbReference type="InterPro" id="IPR016136">
    <property type="entry name" value="DNA_helicase_N/primase_C"/>
</dbReference>
<dbReference type="EMBL" id="EF196803">
    <property type="protein sequence ID" value="ABU44876.1"/>
    <property type="molecule type" value="Genomic_DNA"/>
</dbReference>
<dbReference type="CDD" id="cd00984">
    <property type="entry name" value="DnaB_C"/>
    <property type="match status" value="1"/>
</dbReference>
<evidence type="ECO:0000256" key="10">
    <source>
        <dbReference type="ARBA" id="ARBA00048954"/>
    </source>
</evidence>
<evidence type="ECO:0000256" key="2">
    <source>
        <dbReference type="ARBA" id="ARBA00022515"/>
    </source>
</evidence>
<evidence type="ECO:0000313" key="14">
    <source>
        <dbReference type="EMBL" id="ABU44876.1"/>
    </source>
</evidence>
<dbReference type="InterPro" id="IPR027417">
    <property type="entry name" value="P-loop_NTPase"/>
</dbReference>
<evidence type="ECO:0000256" key="6">
    <source>
        <dbReference type="ARBA" id="ARBA00022806"/>
    </source>
</evidence>